<dbReference type="GO" id="GO:1902201">
    <property type="term" value="P:negative regulation of bacterial-type flagellum-dependent cell motility"/>
    <property type="evidence" value="ECO:0007669"/>
    <property type="project" value="TreeGrafter"/>
</dbReference>
<dbReference type="AlphaFoldDB" id="A0A7G5EFD6"/>
<dbReference type="PROSITE" id="PS50887">
    <property type="entry name" value="GGDEF"/>
    <property type="match status" value="1"/>
</dbReference>
<dbReference type="InterPro" id="IPR000160">
    <property type="entry name" value="GGDEF_dom"/>
</dbReference>
<dbReference type="GO" id="GO:0043709">
    <property type="term" value="P:cell adhesion involved in single-species biofilm formation"/>
    <property type="evidence" value="ECO:0007669"/>
    <property type="project" value="TreeGrafter"/>
</dbReference>
<dbReference type="SMART" id="SM00267">
    <property type="entry name" value="GGDEF"/>
    <property type="match status" value="1"/>
</dbReference>
<dbReference type="InterPro" id="IPR043128">
    <property type="entry name" value="Rev_trsase/Diguanyl_cyclase"/>
</dbReference>
<dbReference type="InterPro" id="IPR029016">
    <property type="entry name" value="GAF-like_dom_sf"/>
</dbReference>
<evidence type="ECO:0000313" key="4">
    <source>
        <dbReference type="EMBL" id="QMV72711.1"/>
    </source>
</evidence>
<accession>A0A7G5EFD6</accession>
<dbReference type="PANTHER" id="PTHR45138:SF9">
    <property type="entry name" value="DIGUANYLATE CYCLASE DGCM-RELATED"/>
    <property type="match status" value="1"/>
</dbReference>
<dbReference type="InterPro" id="IPR050469">
    <property type="entry name" value="Diguanylate_Cyclase"/>
</dbReference>
<dbReference type="RefSeq" id="WP_182327123.1">
    <property type="nucleotide sequence ID" value="NZ_CP058554.1"/>
</dbReference>
<dbReference type="SUPFAM" id="SSF55073">
    <property type="entry name" value="Nucleotide cyclase"/>
    <property type="match status" value="1"/>
</dbReference>
<feature type="domain" description="GGDEF" evidence="3">
    <location>
        <begin position="203"/>
        <end position="341"/>
    </location>
</feature>
<evidence type="ECO:0000256" key="2">
    <source>
        <dbReference type="ARBA" id="ARBA00034247"/>
    </source>
</evidence>
<dbReference type="Pfam" id="PF01590">
    <property type="entry name" value="GAF"/>
    <property type="match status" value="1"/>
</dbReference>
<gene>
    <name evidence="4" type="ORF">HS961_07575</name>
</gene>
<dbReference type="Pfam" id="PF00990">
    <property type="entry name" value="GGDEF"/>
    <property type="match status" value="1"/>
</dbReference>
<dbReference type="NCBIfam" id="TIGR00254">
    <property type="entry name" value="GGDEF"/>
    <property type="match status" value="1"/>
</dbReference>
<dbReference type="InterPro" id="IPR029787">
    <property type="entry name" value="Nucleotide_cyclase"/>
</dbReference>
<dbReference type="GO" id="GO:0052621">
    <property type="term" value="F:diguanylate cyclase activity"/>
    <property type="evidence" value="ECO:0007669"/>
    <property type="project" value="UniProtKB-EC"/>
</dbReference>
<dbReference type="Gene3D" id="3.30.450.40">
    <property type="match status" value="1"/>
</dbReference>
<name>A0A7G5EFD6_9BURK</name>
<sequence length="341" mass="37837">MQALISQLGQTFAKARSLEELTRPLLEMLQKVTSLESTYLTRIDLGQRVQQVLFARNTQSLQIPENLSVPWEDTLCKRAIDENCLYTAEVSEIWGDSQAAQALGIQTYASTPVHLSDGVLYGTLCGASATRKPLQRDTQDVMRLFAQFLGQQVEREQLLIQIQVQNEELLRLARTDPLTGLPNRRALIEQLDQLQAIARRQERYVFVGMIDMDGFKAINDGYGHEAGDRFLQLLSEQMRDAMRDSDLIARQGGDEFVFAGLGPSLREPIAPALHETQARLFASTRAESLCLGAGVRLNYTGASVGLVAVSPDTDADTALQQADLAMYQTKQARKARHQAAA</sequence>
<dbReference type="EC" id="2.7.7.65" evidence="1"/>
<organism evidence="4 5">
    <name type="scientific">Comamonas piscis</name>
    <dbReference type="NCBI Taxonomy" id="1562974"/>
    <lineage>
        <taxon>Bacteria</taxon>
        <taxon>Pseudomonadati</taxon>
        <taxon>Pseudomonadota</taxon>
        <taxon>Betaproteobacteria</taxon>
        <taxon>Burkholderiales</taxon>
        <taxon>Comamonadaceae</taxon>
        <taxon>Comamonas</taxon>
    </lineage>
</organism>
<keyword evidence="5" id="KW-1185">Reference proteome</keyword>
<evidence type="ECO:0000256" key="1">
    <source>
        <dbReference type="ARBA" id="ARBA00012528"/>
    </source>
</evidence>
<dbReference type="SUPFAM" id="SSF55781">
    <property type="entry name" value="GAF domain-like"/>
    <property type="match status" value="1"/>
</dbReference>
<dbReference type="SMART" id="SM00065">
    <property type="entry name" value="GAF"/>
    <property type="match status" value="1"/>
</dbReference>
<proteinExistence type="predicted"/>
<dbReference type="CDD" id="cd01949">
    <property type="entry name" value="GGDEF"/>
    <property type="match status" value="1"/>
</dbReference>
<dbReference type="Gene3D" id="3.30.70.270">
    <property type="match status" value="1"/>
</dbReference>
<dbReference type="InterPro" id="IPR003018">
    <property type="entry name" value="GAF"/>
</dbReference>
<comment type="catalytic activity">
    <reaction evidence="2">
        <text>2 GTP = 3',3'-c-di-GMP + 2 diphosphate</text>
        <dbReference type="Rhea" id="RHEA:24898"/>
        <dbReference type="ChEBI" id="CHEBI:33019"/>
        <dbReference type="ChEBI" id="CHEBI:37565"/>
        <dbReference type="ChEBI" id="CHEBI:58805"/>
        <dbReference type="EC" id="2.7.7.65"/>
    </reaction>
</comment>
<evidence type="ECO:0000259" key="3">
    <source>
        <dbReference type="PROSITE" id="PS50887"/>
    </source>
</evidence>
<dbReference type="EMBL" id="CP058554">
    <property type="protein sequence ID" value="QMV72711.1"/>
    <property type="molecule type" value="Genomic_DNA"/>
</dbReference>
<protein>
    <recommendedName>
        <fullName evidence="1">diguanylate cyclase</fullName>
        <ecNumber evidence="1">2.7.7.65</ecNumber>
    </recommendedName>
</protein>
<reference evidence="4 5" key="1">
    <citation type="journal article" date="2020" name="G3 (Bethesda)">
        <title>CeMbio - The Caenorhabditis elegans Microbiome Resource.</title>
        <authorList>
            <person name="Dirksen P."/>
            <person name="Assie A."/>
            <person name="Zimmermann J."/>
            <person name="Zhang F."/>
            <person name="Tietje A.M."/>
            <person name="Marsh S.A."/>
            <person name="Felix M.A."/>
            <person name="Shapira M."/>
            <person name="Kaleta C."/>
            <person name="Schulenburg H."/>
            <person name="Samuel B."/>
        </authorList>
    </citation>
    <scope>NUCLEOTIDE SEQUENCE [LARGE SCALE GENOMIC DNA]</scope>
    <source>
        <strain evidence="4 5">BIGb0172</strain>
    </source>
</reference>
<dbReference type="Proteomes" id="UP000515240">
    <property type="component" value="Chromosome"/>
</dbReference>
<evidence type="ECO:0000313" key="5">
    <source>
        <dbReference type="Proteomes" id="UP000515240"/>
    </source>
</evidence>
<dbReference type="KEGG" id="cpis:HS961_07575"/>
<dbReference type="PANTHER" id="PTHR45138">
    <property type="entry name" value="REGULATORY COMPONENTS OF SENSORY TRANSDUCTION SYSTEM"/>
    <property type="match status" value="1"/>
</dbReference>
<dbReference type="GO" id="GO:0005886">
    <property type="term" value="C:plasma membrane"/>
    <property type="evidence" value="ECO:0007669"/>
    <property type="project" value="TreeGrafter"/>
</dbReference>